<evidence type="ECO:0000259" key="1">
    <source>
        <dbReference type="PROSITE" id="PS50943"/>
    </source>
</evidence>
<sequence length="112" mass="12885">MSMTEKIDELLNSKNITKSQLSKESGIPYTTISGFYVKGTDNVKLSTLKKLADYFQCSLDYLVYDDVGLNENIVFNGYINMFAKLNREEKELTYKAIRILYKNKEGINYIGN</sequence>
<evidence type="ECO:0000313" key="2">
    <source>
        <dbReference type="EMBL" id="VFD35778.1"/>
    </source>
</evidence>
<dbReference type="EMBL" id="CAADAN010000019">
    <property type="protein sequence ID" value="VFD35778.1"/>
    <property type="molecule type" value="Genomic_DNA"/>
</dbReference>
<evidence type="ECO:0000313" key="3">
    <source>
        <dbReference type="Proteomes" id="UP000411588"/>
    </source>
</evidence>
<dbReference type="Pfam" id="PF13443">
    <property type="entry name" value="HTH_26"/>
    <property type="match status" value="1"/>
</dbReference>
<dbReference type="CDD" id="cd00093">
    <property type="entry name" value="HTH_XRE"/>
    <property type="match status" value="1"/>
</dbReference>
<dbReference type="PROSITE" id="PS50943">
    <property type="entry name" value="HTH_CROC1"/>
    <property type="match status" value="1"/>
</dbReference>
<dbReference type="Gene3D" id="1.10.260.40">
    <property type="entry name" value="lambda repressor-like DNA-binding domains"/>
    <property type="match status" value="1"/>
</dbReference>
<dbReference type="GO" id="GO:0003677">
    <property type="term" value="F:DNA binding"/>
    <property type="evidence" value="ECO:0007669"/>
    <property type="project" value="InterPro"/>
</dbReference>
<proteinExistence type="predicted"/>
<dbReference type="InterPro" id="IPR001387">
    <property type="entry name" value="Cro/C1-type_HTH"/>
</dbReference>
<dbReference type="InterPro" id="IPR010982">
    <property type="entry name" value="Lambda_DNA-bd_dom_sf"/>
</dbReference>
<feature type="domain" description="HTH cro/C1-type" evidence="1">
    <location>
        <begin position="7"/>
        <end position="62"/>
    </location>
</feature>
<name>A0AB74QIA6_CLODI</name>
<organism evidence="2 3">
    <name type="scientific">Clostridioides difficile</name>
    <name type="common">Peptoclostridium difficile</name>
    <dbReference type="NCBI Taxonomy" id="1496"/>
    <lineage>
        <taxon>Bacteria</taxon>
        <taxon>Bacillati</taxon>
        <taxon>Bacillota</taxon>
        <taxon>Clostridia</taxon>
        <taxon>Peptostreptococcales</taxon>
        <taxon>Peptostreptococcaceae</taxon>
        <taxon>Clostridioides</taxon>
    </lineage>
</organism>
<accession>A0AB74QIA6</accession>
<dbReference type="Proteomes" id="UP000411588">
    <property type="component" value="Unassembled WGS sequence"/>
</dbReference>
<gene>
    <name evidence="2" type="ORF">SAMEA1402399_03691</name>
</gene>
<comment type="caution">
    <text evidence="2">The sequence shown here is derived from an EMBL/GenBank/DDBJ whole genome shotgun (WGS) entry which is preliminary data.</text>
</comment>
<dbReference type="SUPFAM" id="SSF47413">
    <property type="entry name" value="lambda repressor-like DNA-binding domains"/>
    <property type="match status" value="1"/>
</dbReference>
<dbReference type="SMART" id="SM00530">
    <property type="entry name" value="HTH_XRE"/>
    <property type="match status" value="1"/>
</dbReference>
<dbReference type="AlphaFoldDB" id="A0AB74QIA6"/>
<protein>
    <submittedName>
        <fullName evidence="2">Transcriptional regulator</fullName>
    </submittedName>
</protein>
<reference evidence="2 3" key="1">
    <citation type="submission" date="2019-02" db="EMBL/GenBank/DDBJ databases">
        <authorList>
            <consortium name="Pathogen Informatics"/>
        </authorList>
    </citation>
    <scope>NUCLEOTIDE SEQUENCE [LARGE SCALE GENOMIC DNA]</scope>
    <source>
        <strain evidence="3">clo34</strain>
    </source>
</reference>